<name>A0A225UEC5_9STRA</name>
<keyword evidence="3" id="KW-1185">Reference proteome</keyword>
<evidence type="ECO:0000256" key="1">
    <source>
        <dbReference type="SAM" id="SignalP"/>
    </source>
</evidence>
<evidence type="ECO:0000313" key="2">
    <source>
        <dbReference type="EMBL" id="OWY90956.1"/>
    </source>
</evidence>
<comment type="caution">
    <text evidence="2">The sequence shown here is derived from an EMBL/GenBank/DDBJ whole genome shotgun (WGS) entry which is preliminary data.</text>
</comment>
<protein>
    <submittedName>
        <fullName evidence="2">Neutral zinc metallopeptidase</fullName>
    </submittedName>
</protein>
<proteinExistence type="predicted"/>
<organism evidence="2 3">
    <name type="scientific">Phytophthora megakarya</name>
    <dbReference type="NCBI Taxonomy" id="4795"/>
    <lineage>
        <taxon>Eukaryota</taxon>
        <taxon>Sar</taxon>
        <taxon>Stramenopiles</taxon>
        <taxon>Oomycota</taxon>
        <taxon>Peronosporomycetes</taxon>
        <taxon>Peronosporales</taxon>
        <taxon>Peronosporaceae</taxon>
        <taxon>Phytophthora</taxon>
    </lineage>
</organism>
<keyword evidence="1" id="KW-0732">Signal</keyword>
<evidence type="ECO:0000313" key="3">
    <source>
        <dbReference type="Proteomes" id="UP000198211"/>
    </source>
</evidence>
<accession>A0A225UEC5</accession>
<dbReference type="PANTHER" id="PTHR35606:SF4">
    <property type="entry name" value="CELLULOSE-BINDING FAMILY II PROTEIN"/>
    <property type="match status" value="1"/>
</dbReference>
<sequence>MQSNTRSSSPTHRLLAATAIVGIVASSVVSAVPVGTSTNGSAPFGDITSGSDKCVVGNPNEYITSADLEWIWDKRIGRTGIEQTSTDWSVPDNKNWIMDHIVKNQGTINYCIRWDSTNKLTKSVASKFQAMLTRQFNAWNRWLVGYNCWPYEEIKVNV</sequence>
<feature type="signal peptide" evidence="1">
    <location>
        <begin position="1"/>
        <end position="31"/>
    </location>
</feature>
<feature type="non-terminal residue" evidence="2">
    <location>
        <position position="158"/>
    </location>
</feature>
<feature type="chain" id="PRO_5013257113" evidence="1">
    <location>
        <begin position="32"/>
        <end position="158"/>
    </location>
</feature>
<reference evidence="3" key="1">
    <citation type="submission" date="2017-03" db="EMBL/GenBank/DDBJ databases">
        <title>Phytopthora megakarya and P. palmivora, two closely related causual agents of cacao black pod achieved similar genome size and gene model numbers by different mechanisms.</title>
        <authorList>
            <person name="Ali S."/>
            <person name="Shao J."/>
            <person name="Larry D.J."/>
            <person name="Kronmiller B."/>
            <person name="Shen D."/>
            <person name="Strem M.D."/>
            <person name="Melnick R.L."/>
            <person name="Guiltinan M.J."/>
            <person name="Tyler B.M."/>
            <person name="Meinhardt L.W."/>
            <person name="Bailey B.A."/>
        </authorList>
    </citation>
    <scope>NUCLEOTIDE SEQUENCE [LARGE SCALE GENOMIC DNA]</scope>
    <source>
        <strain evidence="3">zdho120</strain>
    </source>
</reference>
<dbReference type="EMBL" id="NBNE01021448">
    <property type="protein sequence ID" value="OWY90956.1"/>
    <property type="molecule type" value="Genomic_DNA"/>
</dbReference>
<dbReference type="PANTHER" id="PTHR35606">
    <property type="entry name" value="CELLULOSE-BINDING FAMILY II PROTEIN"/>
    <property type="match status" value="1"/>
</dbReference>
<dbReference type="Proteomes" id="UP000198211">
    <property type="component" value="Unassembled WGS sequence"/>
</dbReference>
<dbReference type="OrthoDB" id="128490at2759"/>
<dbReference type="AlphaFoldDB" id="A0A225UEC5"/>
<dbReference type="STRING" id="4795.A0A225UEC5"/>
<gene>
    <name evidence="2" type="ORF">PHMEG_00040673</name>
</gene>